<dbReference type="InterPro" id="IPR000719">
    <property type="entry name" value="Prot_kinase_dom"/>
</dbReference>
<evidence type="ECO:0000256" key="7">
    <source>
        <dbReference type="ARBA" id="ARBA00047899"/>
    </source>
</evidence>
<dbReference type="PANTHER" id="PTHR22983">
    <property type="entry name" value="PROTEIN KINASE RELATED"/>
    <property type="match status" value="1"/>
</dbReference>
<dbReference type="InterPro" id="IPR011009">
    <property type="entry name" value="Kinase-like_dom_sf"/>
</dbReference>
<evidence type="ECO:0000256" key="5">
    <source>
        <dbReference type="ARBA" id="ARBA00022777"/>
    </source>
</evidence>
<comment type="catalytic activity">
    <reaction evidence="7">
        <text>L-threonyl-[protein] + ATP = O-phospho-L-threonyl-[protein] + ADP + H(+)</text>
        <dbReference type="Rhea" id="RHEA:46608"/>
        <dbReference type="Rhea" id="RHEA-COMP:11060"/>
        <dbReference type="Rhea" id="RHEA-COMP:11605"/>
        <dbReference type="ChEBI" id="CHEBI:15378"/>
        <dbReference type="ChEBI" id="CHEBI:30013"/>
        <dbReference type="ChEBI" id="CHEBI:30616"/>
        <dbReference type="ChEBI" id="CHEBI:61977"/>
        <dbReference type="ChEBI" id="CHEBI:456216"/>
        <dbReference type="EC" id="2.7.11.1"/>
    </reaction>
</comment>
<keyword evidence="4" id="KW-0547">Nucleotide-binding</keyword>
<dbReference type="SMART" id="SM00220">
    <property type="entry name" value="S_TKc"/>
    <property type="match status" value="1"/>
</dbReference>
<dbReference type="AlphaFoldDB" id="A0A0N7Z9R7"/>
<comment type="catalytic activity">
    <reaction evidence="8">
        <text>L-seryl-[protein] + ATP = O-phospho-L-seryl-[protein] + ADP + H(+)</text>
        <dbReference type="Rhea" id="RHEA:17989"/>
        <dbReference type="Rhea" id="RHEA-COMP:9863"/>
        <dbReference type="Rhea" id="RHEA-COMP:11604"/>
        <dbReference type="ChEBI" id="CHEBI:15378"/>
        <dbReference type="ChEBI" id="CHEBI:29999"/>
        <dbReference type="ChEBI" id="CHEBI:30616"/>
        <dbReference type="ChEBI" id="CHEBI:83421"/>
        <dbReference type="ChEBI" id="CHEBI:456216"/>
        <dbReference type="EC" id="2.7.11.1"/>
    </reaction>
</comment>
<keyword evidence="3" id="KW-0808">Transferase</keyword>
<dbReference type="PROSITE" id="PS50011">
    <property type="entry name" value="PROTEIN_KINASE_DOM"/>
    <property type="match status" value="1"/>
</dbReference>
<dbReference type="SUPFAM" id="SSF56112">
    <property type="entry name" value="Protein kinase-like (PK-like)"/>
    <property type="match status" value="1"/>
</dbReference>
<evidence type="ECO:0000256" key="4">
    <source>
        <dbReference type="ARBA" id="ARBA00022741"/>
    </source>
</evidence>
<dbReference type="GO" id="GO:0004674">
    <property type="term" value="F:protein serine/threonine kinase activity"/>
    <property type="evidence" value="ECO:0007669"/>
    <property type="project" value="UniProtKB-KW"/>
</dbReference>
<dbReference type="GO" id="GO:0005737">
    <property type="term" value="C:cytoplasm"/>
    <property type="evidence" value="ECO:0007669"/>
    <property type="project" value="UniProtKB-ARBA"/>
</dbReference>
<keyword evidence="6" id="KW-0067">ATP-binding</keyword>
<dbReference type="EC" id="2.7.11.1" evidence="1"/>
<evidence type="ECO:0000256" key="6">
    <source>
        <dbReference type="ARBA" id="ARBA00022840"/>
    </source>
</evidence>
<dbReference type="EMBL" id="GDRN01111290">
    <property type="protein sequence ID" value="JAI56802.1"/>
    <property type="molecule type" value="Transcribed_RNA"/>
</dbReference>
<evidence type="ECO:0000313" key="10">
    <source>
        <dbReference type="EMBL" id="JAI56800.1"/>
    </source>
</evidence>
<dbReference type="Pfam" id="PF00069">
    <property type="entry name" value="Pkinase"/>
    <property type="match status" value="1"/>
</dbReference>
<dbReference type="EMBL" id="GDRN01111292">
    <property type="protein sequence ID" value="JAI56800.1"/>
    <property type="molecule type" value="Transcribed_RNA"/>
</dbReference>
<evidence type="ECO:0000256" key="1">
    <source>
        <dbReference type="ARBA" id="ARBA00012513"/>
    </source>
</evidence>
<accession>A0A0N7Z9R7</accession>
<sequence>MCINTYVLTSVKGTPLYMAPELIEEKLYDHNADLWSLGCILYELLLGKPPFCTTCIVQLIKMVRSEPVIWPGGWSKDCSTFLHGLLEKDPSKRLTWPALLEHPWVQERVVFVEHSLNIMLLTIPLTVSQHQLKQQCKELVERAAGQSRVAGQSNIRKFVSISKEEVSPQRLELSTLPADKAVDDVPVPLHL</sequence>
<feature type="domain" description="Protein kinase" evidence="9">
    <location>
        <begin position="1"/>
        <end position="105"/>
    </location>
</feature>
<dbReference type="GO" id="GO:0005524">
    <property type="term" value="F:ATP binding"/>
    <property type="evidence" value="ECO:0007669"/>
    <property type="project" value="UniProtKB-KW"/>
</dbReference>
<evidence type="ECO:0000256" key="3">
    <source>
        <dbReference type="ARBA" id="ARBA00022679"/>
    </source>
</evidence>
<dbReference type="PANTHER" id="PTHR22983:SF6">
    <property type="entry name" value="SERINE_THREONINE-PROTEIN KINASE 36"/>
    <property type="match status" value="1"/>
</dbReference>
<keyword evidence="2" id="KW-0723">Serine/threonine-protein kinase</keyword>
<protein>
    <recommendedName>
        <fullName evidence="1">non-specific serine/threonine protein kinase</fullName>
        <ecNumber evidence="1">2.7.11.1</ecNumber>
    </recommendedName>
</protein>
<evidence type="ECO:0000259" key="9">
    <source>
        <dbReference type="PROSITE" id="PS50011"/>
    </source>
</evidence>
<proteinExistence type="predicted"/>
<evidence type="ECO:0000256" key="2">
    <source>
        <dbReference type="ARBA" id="ARBA00022527"/>
    </source>
</evidence>
<evidence type="ECO:0000256" key="8">
    <source>
        <dbReference type="ARBA" id="ARBA00048679"/>
    </source>
</evidence>
<reference evidence="10" key="1">
    <citation type="submission" date="2015-09" db="EMBL/GenBank/DDBJ databases">
        <title>Scylla olivacea transcriptome.</title>
        <authorList>
            <person name="Ikhwanuddin M."/>
        </authorList>
    </citation>
    <scope>NUCLEOTIDE SEQUENCE</scope>
</reference>
<keyword evidence="5" id="KW-0418">Kinase</keyword>
<name>A0A0N7Z9R7_SCYOL</name>
<dbReference type="Gene3D" id="1.10.510.10">
    <property type="entry name" value="Transferase(Phosphotransferase) domain 1"/>
    <property type="match status" value="1"/>
</dbReference>
<organism evidence="10">
    <name type="scientific">Scylla olivacea</name>
    <name type="common">Orange mud crab</name>
    <name type="synonym">Cancer olivacea</name>
    <dbReference type="NCBI Taxonomy" id="85551"/>
    <lineage>
        <taxon>Eukaryota</taxon>
        <taxon>Metazoa</taxon>
        <taxon>Ecdysozoa</taxon>
        <taxon>Arthropoda</taxon>
        <taxon>Crustacea</taxon>
        <taxon>Multicrustacea</taxon>
        <taxon>Malacostraca</taxon>
        <taxon>Eumalacostraca</taxon>
        <taxon>Eucarida</taxon>
        <taxon>Decapoda</taxon>
        <taxon>Pleocyemata</taxon>
        <taxon>Brachyura</taxon>
        <taxon>Eubrachyura</taxon>
        <taxon>Portunoidea</taxon>
        <taxon>Portunidae</taxon>
        <taxon>Portuninae</taxon>
        <taxon>Scylla</taxon>
    </lineage>
</organism>
<dbReference type="GO" id="GO:0007224">
    <property type="term" value="P:smoothened signaling pathway"/>
    <property type="evidence" value="ECO:0007669"/>
    <property type="project" value="TreeGrafter"/>
</dbReference>